<keyword evidence="2" id="KW-1185">Reference proteome</keyword>
<organism evidence="1 2">
    <name type="scientific">Actinidia rufa</name>
    <dbReference type="NCBI Taxonomy" id="165716"/>
    <lineage>
        <taxon>Eukaryota</taxon>
        <taxon>Viridiplantae</taxon>
        <taxon>Streptophyta</taxon>
        <taxon>Embryophyta</taxon>
        <taxon>Tracheophyta</taxon>
        <taxon>Spermatophyta</taxon>
        <taxon>Magnoliopsida</taxon>
        <taxon>eudicotyledons</taxon>
        <taxon>Gunneridae</taxon>
        <taxon>Pentapetalae</taxon>
        <taxon>asterids</taxon>
        <taxon>Ericales</taxon>
        <taxon>Actinidiaceae</taxon>
        <taxon>Actinidia</taxon>
    </lineage>
</organism>
<dbReference type="OrthoDB" id="1747765at2759"/>
<dbReference type="Proteomes" id="UP000585474">
    <property type="component" value="Unassembled WGS sequence"/>
</dbReference>
<comment type="caution">
    <text evidence="1">The sequence shown here is derived from an EMBL/GenBank/DDBJ whole genome shotgun (WGS) entry which is preliminary data.</text>
</comment>
<gene>
    <name evidence="1" type="ORF">Acr_07g0013890</name>
</gene>
<evidence type="ECO:0000313" key="1">
    <source>
        <dbReference type="EMBL" id="GFY91193.1"/>
    </source>
</evidence>
<reference evidence="1 2" key="1">
    <citation type="submission" date="2019-07" db="EMBL/GenBank/DDBJ databases">
        <title>De Novo Assembly of kiwifruit Actinidia rufa.</title>
        <authorList>
            <person name="Sugita-Konishi S."/>
            <person name="Sato K."/>
            <person name="Mori E."/>
            <person name="Abe Y."/>
            <person name="Kisaki G."/>
            <person name="Hamano K."/>
            <person name="Suezawa K."/>
            <person name="Otani M."/>
            <person name="Fukuda T."/>
            <person name="Manabe T."/>
            <person name="Gomi K."/>
            <person name="Tabuchi M."/>
            <person name="Akimitsu K."/>
            <person name="Kataoka I."/>
        </authorList>
    </citation>
    <scope>NUCLEOTIDE SEQUENCE [LARGE SCALE GENOMIC DNA]</scope>
    <source>
        <strain evidence="2">cv. Fuchu</strain>
    </source>
</reference>
<sequence length="340" mass="38732">MLEIVRKKFMGWEMADNFIHSPNDIIMIIWRGDKVDLEIKDSNAQDGLPALANFGLPGKCSEHSPCVVSLFDNKEHGIRPFKFLNMWSKHTDFFETVSNTWNLQVEGTAMLRLCRKLKALKDPLRKLDRKHFSHISVRAHIAEKELLQGQQLLHANPRDEFLKSRVAELMKKASRLAEAEMNFCSQLAKAKYFKNCVKCTQFFHDLIKRNKSRNQIVSLIDAGGAATTSSQQVSSLFVEYYKNLLETRKDCSKLDNEIFSVGNLVSEDQASDLLRPVLDEEIRSALMDIRDEKAPGPDGYSSCFFKKTWSTTGAEVCSEVKEFFRSGCILKQVNHAAIVC</sequence>
<dbReference type="AlphaFoldDB" id="A0A7J0EXR9"/>
<accession>A0A7J0EXR9</accession>
<name>A0A7J0EXR9_9ERIC</name>
<proteinExistence type="predicted"/>
<evidence type="ECO:0000313" key="2">
    <source>
        <dbReference type="Proteomes" id="UP000585474"/>
    </source>
</evidence>
<dbReference type="EMBL" id="BJWL01000007">
    <property type="protein sequence ID" value="GFY91193.1"/>
    <property type="molecule type" value="Genomic_DNA"/>
</dbReference>
<protein>
    <submittedName>
        <fullName evidence="1">Uncharacterized protein</fullName>
    </submittedName>
</protein>